<dbReference type="PANTHER" id="PTHR47396:SF1">
    <property type="entry name" value="ATP-DEPENDENT HELICASE IRC3-RELATED"/>
    <property type="match status" value="1"/>
</dbReference>
<dbReference type="Proteomes" id="UP000239685">
    <property type="component" value="Unassembled WGS sequence"/>
</dbReference>
<dbReference type="GO" id="GO:0004386">
    <property type="term" value="F:helicase activity"/>
    <property type="evidence" value="ECO:0007669"/>
    <property type="project" value="UniProtKB-KW"/>
</dbReference>
<proteinExistence type="predicted"/>
<dbReference type="EMBL" id="NIQP01000001">
    <property type="protein sequence ID" value="PPB73044.1"/>
    <property type="molecule type" value="Genomic_DNA"/>
</dbReference>
<name>A0A855NBY0_CAMHY</name>
<organism evidence="2 3">
    <name type="scientific">Campylobacter hyointestinalis subsp. hyointestinalis</name>
    <dbReference type="NCBI Taxonomy" id="91352"/>
    <lineage>
        <taxon>Bacteria</taxon>
        <taxon>Pseudomonadati</taxon>
        <taxon>Campylobacterota</taxon>
        <taxon>Epsilonproteobacteria</taxon>
        <taxon>Campylobacterales</taxon>
        <taxon>Campylobacteraceae</taxon>
        <taxon>Campylobacter</taxon>
    </lineage>
</organism>
<dbReference type="InterPro" id="IPR006935">
    <property type="entry name" value="Helicase/UvrB_N"/>
</dbReference>
<dbReference type="InterPro" id="IPR050742">
    <property type="entry name" value="Helicase_Restrict-Modif_Enz"/>
</dbReference>
<sequence length="864" mass="101754">MMSKLYEEIIAEYGKKPLRDMEIPNHIRDNISKELRPYQIEAIKYYLANKETLKKNHLMFNMATGSGKTLVMAALMLDCYKNGYRNFVFFVNSTAILEKTKANFCDIFSSKYLFANEINIDGKRVEIRAISNFDESDENAINIYFSTIQGLFSLFKDEKENSLTLKDLQNYEIVFLADEAHHLNSETKNKLNSSEQDNKDGWESIINKAFNSHANNLMLEFSATIPNDRKVLAKYEDKIVYEYALREFCLDGYSKRIFLVKYDNTELKARLLGACLLSAYRELLARDNDIELKPIVLFKSESINLSKENQKLFNETLQELNSDDISEFYNNVGKDDELFKYSLEFFKNKFGKSYTNILENHIKESFKEIYQINANDEKEIKDYQIKLNTLEDKDNTIRAIFAVDKLNEGWDVLNLFDIVRLGSAVVKNSSKTTTKEAQLIGRGARYYPFGKGEERYKRKYDDKQFSELTMLERLSYHALNDVEYIQKIRNELKEQGLIDKDKGITELKPSQKAKSITDKNEIFYVSNEKRFLDKISLFNKENFKISLESIKIPYIGHKISNNEEKFDGVEELNTNSQKVFKIGDKIEYKIFAKAMNILQIDINKLKIYDESLKSKVEFYSDIIAPLNLVFNKNQDFTDPKIRLEIAKYILNCYKDELNKESKNFEITEFKAQKLASIGSRKIVKNVEYNENNEPIFKNINNSPYEWLYYDKFSTDSDLEREFLDFIEENKERINAKFSEWIIMRNEGFEEFKIYDNRVDLPTYGEGFEPDFIFFGKPKEHTSTDHLSAQIIIESKGDVYYPKDKWKEDFILDGKILNNKVFKATKDFDRQIELKVYALPFFLDENKDKDKNIKFKRQFDEFFKI</sequence>
<evidence type="ECO:0000313" key="3">
    <source>
        <dbReference type="Proteomes" id="UP000239685"/>
    </source>
</evidence>
<dbReference type="InterPro" id="IPR027417">
    <property type="entry name" value="P-loop_NTPase"/>
</dbReference>
<accession>A0A855NBY0</accession>
<dbReference type="GO" id="GO:0003677">
    <property type="term" value="F:DNA binding"/>
    <property type="evidence" value="ECO:0007669"/>
    <property type="project" value="InterPro"/>
</dbReference>
<dbReference type="Pfam" id="PF04851">
    <property type="entry name" value="ResIII"/>
    <property type="match status" value="1"/>
</dbReference>
<keyword evidence="2" id="KW-0547">Nucleotide-binding</keyword>
<dbReference type="AlphaFoldDB" id="A0A855NBY0"/>
<gene>
    <name evidence="2" type="ORF">CDQ78_01350</name>
</gene>
<dbReference type="SMART" id="SM00487">
    <property type="entry name" value="DEXDc"/>
    <property type="match status" value="1"/>
</dbReference>
<keyword evidence="2" id="KW-0347">Helicase</keyword>
<dbReference type="GO" id="GO:0005829">
    <property type="term" value="C:cytosol"/>
    <property type="evidence" value="ECO:0007669"/>
    <property type="project" value="TreeGrafter"/>
</dbReference>
<evidence type="ECO:0000313" key="2">
    <source>
        <dbReference type="EMBL" id="PPB73044.1"/>
    </source>
</evidence>
<dbReference type="GO" id="GO:0016787">
    <property type="term" value="F:hydrolase activity"/>
    <property type="evidence" value="ECO:0007669"/>
    <property type="project" value="InterPro"/>
</dbReference>
<keyword evidence="2" id="KW-0378">Hydrolase</keyword>
<dbReference type="CDD" id="cd17926">
    <property type="entry name" value="DEXHc_RE"/>
    <property type="match status" value="1"/>
</dbReference>
<dbReference type="PANTHER" id="PTHR47396">
    <property type="entry name" value="TYPE I RESTRICTION ENZYME ECOKI R PROTEIN"/>
    <property type="match status" value="1"/>
</dbReference>
<dbReference type="GO" id="GO:0005524">
    <property type="term" value="F:ATP binding"/>
    <property type="evidence" value="ECO:0007669"/>
    <property type="project" value="InterPro"/>
</dbReference>
<dbReference type="SUPFAM" id="SSF52540">
    <property type="entry name" value="P-loop containing nucleoside triphosphate hydrolases"/>
    <property type="match status" value="2"/>
</dbReference>
<protein>
    <submittedName>
        <fullName evidence="2">DEAD/DEAH box helicase</fullName>
    </submittedName>
</protein>
<evidence type="ECO:0000259" key="1">
    <source>
        <dbReference type="PROSITE" id="PS51192"/>
    </source>
</evidence>
<dbReference type="CDD" id="cd18785">
    <property type="entry name" value="SF2_C"/>
    <property type="match status" value="1"/>
</dbReference>
<dbReference type="Gene3D" id="3.40.50.300">
    <property type="entry name" value="P-loop containing nucleotide triphosphate hydrolases"/>
    <property type="match status" value="1"/>
</dbReference>
<dbReference type="InterPro" id="IPR014001">
    <property type="entry name" value="Helicase_ATP-bd"/>
</dbReference>
<dbReference type="PROSITE" id="PS51192">
    <property type="entry name" value="HELICASE_ATP_BIND_1"/>
    <property type="match status" value="1"/>
</dbReference>
<reference evidence="2 3" key="1">
    <citation type="submission" date="2017-06" db="EMBL/GenBank/DDBJ databases">
        <title>Updating the genomic taxonomy and epidemiology of Campylobacter hyointestinalis; discovery in New Zealand farmed ruminants.</title>
        <authorList>
            <person name="Wilkinson D.A."/>
            <person name="Fayaz A."/>
            <person name="Biggs P.J."/>
            <person name="Midwinter A.C."/>
        </authorList>
    </citation>
    <scope>NUCLEOTIDE SEQUENCE [LARGE SCALE GENOMIC DNA]</scope>
    <source>
        <strain evidence="2 3">S1614a</strain>
    </source>
</reference>
<keyword evidence="2" id="KW-0067">ATP-binding</keyword>
<feature type="domain" description="Helicase ATP-binding" evidence="1">
    <location>
        <begin position="49"/>
        <end position="243"/>
    </location>
</feature>
<comment type="caution">
    <text evidence="2">The sequence shown here is derived from an EMBL/GenBank/DDBJ whole genome shotgun (WGS) entry which is preliminary data.</text>
</comment>